<proteinExistence type="predicted"/>
<evidence type="ECO:0000313" key="2">
    <source>
        <dbReference type="Proteomes" id="UP000002316"/>
    </source>
</evidence>
<dbReference type="Proteomes" id="UP000002316">
    <property type="component" value="Chromosome 7"/>
</dbReference>
<gene>
    <name evidence="1" type="ORF">TbgDal_VII4504</name>
</gene>
<sequence length="120" mass="13532">MCRLELKPTSLPARYSFPLCPSSLGRESMFPPSVFTAVCLCPFNGKSKLPSTRLQNVQKERKRKNFFFSRKASPSFFTLLTTPIQLVGGKLTGFPLPFSVPFLFSFSPPCDEKKIENFSL</sequence>
<reference evidence="2" key="1">
    <citation type="journal article" date="2010" name="PLoS Negl. Trop. Dis.">
        <title>The genome sequence of Trypanosoma brucei gambiense, causative agent of chronic human african trypanosomiasis.</title>
        <authorList>
            <person name="Jackson A.P."/>
            <person name="Sanders M."/>
            <person name="Berry A."/>
            <person name="McQuillan J."/>
            <person name="Aslett M.A."/>
            <person name="Quail M.A."/>
            <person name="Chukualim B."/>
            <person name="Capewell P."/>
            <person name="MacLeod A."/>
            <person name="Melville S.E."/>
            <person name="Gibson W."/>
            <person name="Barry J.D."/>
            <person name="Berriman M."/>
            <person name="Hertz-Fowler C."/>
        </authorList>
    </citation>
    <scope>NUCLEOTIDE SEQUENCE [LARGE SCALE GENOMIC DNA]</scope>
    <source>
        <strain evidence="2">MHOM/CI/86/DAL972</strain>
    </source>
</reference>
<name>C9ZSZ4_TRYB9</name>
<dbReference type="RefSeq" id="XP_011774809.1">
    <property type="nucleotide sequence ID" value="XM_011776507.1"/>
</dbReference>
<evidence type="ECO:0000313" key="1">
    <source>
        <dbReference type="EMBL" id="CBH12529.1"/>
    </source>
</evidence>
<organism evidence="1 2">
    <name type="scientific">Trypanosoma brucei gambiense (strain MHOM/CI/86/DAL972)</name>
    <dbReference type="NCBI Taxonomy" id="679716"/>
    <lineage>
        <taxon>Eukaryota</taxon>
        <taxon>Discoba</taxon>
        <taxon>Euglenozoa</taxon>
        <taxon>Kinetoplastea</taxon>
        <taxon>Metakinetoplastina</taxon>
        <taxon>Trypanosomatida</taxon>
        <taxon>Trypanosomatidae</taxon>
        <taxon>Trypanosoma</taxon>
    </lineage>
</organism>
<dbReference type="KEGG" id="tbg:TbgDal_VII4504"/>
<dbReference type="EMBL" id="FN554970">
    <property type="protein sequence ID" value="CBH12529.1"/>
    <property type="molecule type" value="Genomic_DNA"/>
</dbReference>
<dbReference type="AlphaFoldDB" id="C9ZSZ4"/>
<dbReference type="GeneID" id="23862672"/>
<accession>C9ZSZ4</accession>
<protein>
    <submittedName>
        <fullName evidence="1">Uncharacterized protein</fullName>
    </submittedName>
</protein>